<dbReference type="InterPro" id="IPR035897">
    <property type="entry name" value="Toll_tir_struct_dom_sf"/>
</dbReference>
<dbReference type="AlphaFoldDB" id="A0A0L0CIJ5"/>
<dbReference type="GO" id="GO:0045087">
    <property type="term" value="P:innate immune response"/>
    <property type="evidence" value="ECO:0007669"/>
    <property type="project" value="TreeGrafter"/>
</dbReference>
<reference evidence="2 3" key="1">
    <citation type="journal article" date="2015" name="Nat. Commun.">
        <title>Lucilia cuprina genome unlocks parasitic fly biology to underpin future interventions.</title>
        <authorList>
            <person name="Anstead C.A."/>
            <person name="Korhonen P.K."/>
            <person name="Young N.D."/>
            <person name="Hall R.S."/>
            <person name="Jex A.R."/>
            <person name="Murali S.C."/>
            <person name="Hughes D.S."/>
            <person name="Lee S.F."/>
            <person name="Perry T."/>
            <person name="Stroehlein A.J."/>
            <person name="Ansell B.R."/>
            <person name="Breugelmans B."/>
            <person name="Hofmann A."/>
            <person name="Qu J."/>
            <person name="Dugan S."/>
            <person name="Lee S.L."/>
            <person name="Chao H."/>
            <person name="Dinh H."/>
            <person name="Han Y."/>
            <person name="Doddapaneni H.V."/>
            <person name="Worley K.C."/>
            <person name="Muzny D.M."/>
            <person name="Ioannidis P."/>
            <person name="Waterhouse R.M."/>
            <person name="Zdobnov E.M."/>
            <person name="James P.J."/>
            <person name="Bagnall N.H."/>
            <person name="Kotze A.C."/>
            <person name="Gibbs R.A."/>
            <person name="Richards S."/>
            <person name="Batterham P."/>
            <person name="Gasser R.B."/>
        </authorList>
    </citation>
    <scope>NUCLEOTIDE SEQUENCE [LARGE SCALE GENOMIC DNA]</scope>
    <source>
        <strain evidence="2 3">LS</strain>
        <tissue evidence="2">Full body</tissue>
    </source>
</reference>
<organism evidence="2 3">
    <name type="scientific">Lucilia cuprina</name>
    <name type="common">Green bottle fly</name>
    <name type="synonym">Australian sheep blowfly</name>
    <dbReference type="NCBI Taxonomy" id="7375"/>
    <lineage>
        <taxon>Eukaryota</taxon>
        <taxon>Metazoa</taxon>
        <taxon>Ecdysozoa</taxon>
        <taxon>Arthropoda</taxon>
        <taxon>Hexapoda</taxon>
        <taxon>Insecta</taxon>
        <taxon>Pterygota</taxon>
        <taxon>Neoptera</taxon>
        <taxon>Endopterygota</taxon>
        <taxon>Diptera</taxon>
        <taxon>Brachycera</taxon>
        <taxon>Muscomorpha</taxon>
        <taxon>Oestroidea</taxon>
        <taxon>Calliphoridae</taxon>
        <taxon>Luciliinae</taxon>
        <taxon>Lucilia</taxon>
    </lineage>
</organism>
<dbReference type="InterPro" id="IPR017281">
    <property type="entry name" value="Myelin_different_resp_MyD88"/>
</dbReference>
<dbReference type="InterPro" id="IPR000157">
    <property type="entry name" value="TIR_dom"/>
</dbReference>
<dbReference type="EMBL" id="JRES01000342">
    <property type="protein sequence ID" value="KNC32070.1"/>
    <property type="molecule type" value="Genomic_DNA"/>
</dbReference>
<dbReference type="GO" id="GO:0005886">
    <property type="term" value="C:plasma membrane"/>
    <property type="evidence" value="ECO:0007669"/>
    <property type="project" value="TreeGrafter"/>
</dbReference>
<dbReference type="OMA" id="FEHIALM"/>
<dbReference type="GO" id="GO:0043123">
    <property type="term" value="P:positive regulation of canonical NF-kappaB signal transduction"/>
    <property type="evidence" value="ECO:0007669"/>
    <property type="project" value="InterPro"/>
</dbReference>
<dbReference type="PROSITE" id="PS50104">
    <property type="entry name" value="TIR"/>
    <property type="match status" value="1"/>
</dbReference>
<protein>
    <recommendedName>
        <fullName evidence="1">TIR domain-containing protein</fullName>
    </recommendedName>
</protein>
<dbReference type="GO" id="GO:0070976">
    <property type="term" value="F:TIR domain binding"/>
    <property type="evidence" value="ECO:0007669"/>
    <property type="project" value="InterPro"/>
</dbReference>
<keyword evidence="3" id="KW-1185">Reference proteome</keyword>
<dbReference type="GO" id="GO:0008063">
    <property type="term" value="P:Toll signaling pathway"/>
    <property type="evidence" value="ECO:0007669"/>
    <property type="project" value="TreeGrafter"/>
</dbReference>
<dbReference type="Gene3D" id="3.40.50.10140">
    <property type="entry name" value="Toll/interleukin-1 receptor homology (TIR) domain"/>
    <property type="match status" value="1"/>
</dbReference>
<comment type="caution">
    <text evidence="2">The sequence shown here is derived from an EMBL/GenBank/DDBJ whole genome shotgun (WGS) entry which is preliminary data.</text>
</comment>
<dbReference type="Gene3D" id="1.10.533.10">
    <property type="entry name" value="Death Domain, Fas"/>
    <property type="match status" value="1"/>
</dbReference>
<sequence length="471" mass="54456">MVLNSNTFSTARESVENTQFISKDFEDKNFKEAPLTAISTDTMKMLSNLLNNLKILHSDNGYERDWRGLATLTEQRNLFDINNMVSNDPLKKVIELWCENKPDAATFGNLITFLGLIDRWHVIEDLQENFLQDFRNYQQSKEQQIISPTCEQTPNKIVQLSNKTNENSSLNKIDNVVQIPFSTNDINSINSALLKEKPVSESESFTYESESKVLTSSDVQRYKQGLPLLKYDAFVLYADMDYDYALEILHKLQNNPVYNFKFCLKDDLLFGIPFEHIALMELIRERCNFLIAILTKEFTKSPENRFFVNYAQALQIKHEIRKVIPLMYEENVEVPANLAMFSRMRYNPNRTDLYWSKLADSMQLMHLCQGVTTFSATFQKSIVSGRTQQTRNLHTEAQNFHNNLTVTPIACSTSGVKKEVKKRRPAFKPNRVKLKEASFNNLNELENYSIVSSSCGSKHSRGILRKLFCCR</sequence>
<name>A0A0L0CIJ5_LUCCU</name>
<accession>A0A0L0CIJ5</accession>
<dbReference type="InterPro" id="IPR011029">
    <property type="entry name" value="DEATH-like_dom_sf"/>
</dbReference>
<dbReference type="OrthoDB" id="10037120at2759"/>
<evidence type="ECO:0000313" key="3">
    <source>
        <dbReference type="Proteomes" id="UP000037069"/>
    </source>
</evidence>
<feature type="domain" description="TIR" evidence="1">
    <location>
        <begin position="229"/>
        <end position="362"/>
    </location>
</feature>
<dbReference type="STRING" id="7375.A0A0L0CIJ5"/>
<dbReference type="GO" id="GO:0050830">
    <property type="term" value="P:defense response to Gram-positive bacterium"/>
    <property type="evidence" value="ECO:0007669"/>
    <property type="project" value="TreeGrafter"/>
</dbReference>
<dbReference type="GO" id="GO:0035325">
    <property type="term" value="F:Toll-like receptor binding"/>
    <property type="evidence" value="ECO:0007669"/>
    <property type="project" value="TreeGrafter"/>
</dbReference>
<evidence type="ECO:0000259" key="1">
    <source>
        <dbReference type="PROSITE" id="PS50104"/>
    </source>
</evidence>
<dbReference type="PANTHER" id="PTHR15079:SF3">
    <property type="entry name" value="MYELOID DIFFERENTIATION PRIMARY RESPONSE PROTEIN MYD88"/>
    <property type="match status" value="1"/>
</dbReference>
<evidence type="ECO:0000313" key="2">
    <source>
        <dbReference type="EMBL" id="KNC32070.1"/>
    </source>
</evidence>
<dbReference type="Proteomes" id="UP000037069">
    <property type="component" value="Unassembled WGS sequence"/>
</dbReference>
<dbReference type="PANTHER" id="PTHR15079">
    <property type="entry name" value="MYD88"/>
    <property type="match status" value="1"/>
</dbReference>
<gene>
    <name evidence="2" type="ORF">FF38_02263</name>
</gene>
<proteinExistence type="predicted"/>
<dbReference type="SUPFAM" id="SSF52200">
    <property type="entry name" value="Toll/Interleukin receptor TIR domain"/>
    <property type="match status" value="1"/>
</dbReference>
<dbReference type="SUPFAM" id="SSF47986">
    <property type="entry name" value="DEATH domain"/>
    <property type="match status" value="1"/>
</dbReference>
<dbReference type="GO" id="GO:0002755">
    <property type="term" value="P:MyD88-dependent toll-like receptor signaling pathway"/>
    <property type="evidence" value="ECO:0007669"/>
    <property type="project" value="InterPro"/>
</dbReference>
<dbReference type="GO" id="GO:0034142">
    <property type="term" value="P:toll-like receptor 4 signaling pathway"/>
    <property type="evidence" value="ECO:0007669"/>
    <property type="project" value="TreeGrafter"/>
</dbReference>